<comment type="caution">
    <text evidence="1">The sequence shown here is derived from an EMBL/GenBank/DDBJ whole genome shotgun (WGS) entry which is preliminary data.</text>
</comment>
<dbReference type="EMBL" id="CAJVPT010003704">
    <property type="protein sequence ID" value="CAG8498948.1"/>
    <property type="molecule type" value="Genomic_DNA"/>
</dbReference>
<gene>
    <name evidence="1" type="ORF">ACOLOM_LOCUS2709</name>
</gene>
<evidence type="ECO:0000313" key="1">
    <source>
        <dbReference type="EMBL" id="CAG8498948.1"/>
    </source>
</evidence>
<proteinExistence type="predicted"/>
<reference evidence="1" key="1">
    <citation type="submission" date="2021-06" db="EMBL/GenBank/DDBJ databases">
        <authorList>
            <person name="Kallberg Y."/>
            <person name="Tangrot J."/>
            <person name="Rosling A."/>
        </authorList>
    </citation>
    <scope>NUCLEOTIDE SEQUENCE</scope>
    <source>
        <strain evidence="1">CL356</strain>
    </source>
</reference>
<dbReference type="Proteomes" id="UP000789525">
    <property type="component" value="Unassembled WGS sequence"/>
</dbReference>
<keyword evidence="2" id="KW-1185">Reference proteome</keyword>
<sequence>MESKPLVSKSYNLKDCLIDGSVINSVPIELDSTEKIDVETVAYL</sequence>
<accession>A0ACA9KXD3</accession>
<evidence type="ECO:0000313" key="2">
    <source>
        <dbReference type="Proteomes" id="UP000789525"/>
    </source>
</evidence>
<protein>
    <submittedName>
        <fullName evidence="1">3453_t:CDS:1</fullName>
    </submittedName>
</protein>
<name>A0ACA9KXD3_9GLOM</name>
<organism evidence="1 2">
    <name type="scientific">Acaulospora colombiana</name>
    <dbReference type="NCBI Taxonomy" id="27376"/>
    <lineage>
        <taxon>Eukaryota</taxon>
        <taxon>Fungi</taxon>
        <taxon>Fungi incertae sedis</taxon>
        <taxon>Mucoromycota</taxon>
        <taxon>Glomeromycotina</taxon>
        <taxon>Glomeromycetes</taxon>
        <taxon>Diversisporales</taxon>
        <taxon>Acaulosporaceae</taxon>
        <taxon>Acaulospora</taxon>
    </lineage>
</organism>